<feature type="compositionally biased region" description="Polar residues" evidence="4">
    <location>
        <begin position="1159"/>
        <end position="1169"/>
    </location>
</feature>
<proteinExistence type="predicted"/>
<evidence type="ECO:0000259" key="5">
    <source>
        <dbReference type="PROSITE" id="PS50089"/>
    </source>
</evidence>
<feature type="domain" description="RING-type" evidence="5">
    <location>
        <begin position="1842"/>
        <end position="1882"/>
    </location>
</feature>
<reference evidence="6 7" key="1">
    <citation type="submission" date="2024-01" db="EMBL/GenBank/DDBJ databases">
        <title>The genome of the rayed Mediterranean limpet Patella caerulea (Linnaeus, 1758).</title>
        <authorList>
            <person name="Anh-Thu Weber A."/>
            <person name="Halstead-Nussloch G."/>
        </authorList>
    </citation>
    <scope>NUCLEOTIDE SEQUENCE [LARGE SCALE GENOMIC DNA]</scope>
    <source>
        <strain evidence="6">AATW-2023a</strain>
        <tissue evidence="6">Whole specimen</tissue>
    </source>
</reference>
<feature type="region of interest" description="Disordered" evidence="4">
    <location>
        <begin position="471"/>
        <end position="516"/>
    </location>
</feature>
<dbReference type="InterPro" id="IPR015943">
    <property type="entry name" value="WD40/YVTN_repeat-like_dom_sf"/>
</dbReference>
<name>A0AAN8K7L9_PATCE</name>
<dbReference type="Pfam" id="PF23758">
    <property type="entry name" value="TPR_HPS5"/>
    <property type="match status" value="1"/>
</dbReference>
<organism evidence="6 7">
    <name type="scientific">Patella caerulea</name>
    <name type="common">Rayed Mediterranean limpet</name>
    <dbReference type="NCBI Taxonomy" id="87958"/>
    <lineage>
        <taxon>Eukaryota</taxon>
        <taxon>Metazoa</taxon>
        <taxon>Spiralia</taxon>
        <taxon>Lophotrochozoa</taxon>
        <taxon>Mollusca</taxon>
        <taxon>Gastropoda</taxon>
        <taxon>Patellogastropoda</taxon>
        <taxon>Patelloidea</taxon>
        <taxon>Patellidae</taxon>
        <taxon>Patella</taxon>
    </lineage>
</organism>
<dbReference type="InterPro" id="IPR056499">
    <property type="entry name" value="Beta-prop_HPS5-like"/>
</dbReference>
<evidence type="ECO:0000256" key="1">
    <source>
        <dbReference type="ARBA" id="ARBA00022771"/>
    </source>
</evidence>
<feature type="compositionally biased region" description="Polar residues" evidence="4">
    <location>
        <begin position="506"/>
        <end position="516"/>
    </location>
</feature>
<dbReference type="Gene3D" id="2.130.10.10">
    <property type="entry name" value="YVTN repeat-like/Quinoprotein amine dehydrogenase"/>
    <property type="match status" value="1"/>
</dbReference>
<keyword evidence="1 3" id="KW-0863">Zinc-finger</keyword>
<comment type="caution">
    <text evidence="6">The sequence shown here is derived from an EMBL/GenBank/DDBJ whole genome shotgun (WGS) entry which is preliminary data.</text>
</comment>
<feature type="region of interest" description="Disordered" evidence="4">
    <location>
        <begin position="1074"/>
        <end position="1100"/>
    </location>
</feature>
<protein>
    <recommendedName>
        <fullName evidence="5">RING-type domain-containing protein</fullName>
    </recommendedName>
</protein>
<evidence type="ECO:0000256" key="2">
    <source>
        <dbReference type="ARBA" id="ARBA00022833"/>
    </source>
</evidence>
<dbReference type="GO" id="GO:0008270">
    <property type="term" value="F:zinc ion binding"/>
    <property type="evidence" value="ECO:0007669"/>
    <property type="project" value="UniProtKB-KW"/>
</dbReference>
<keyword evidence="2" id="KW-0862">Zinc</keyword>
<feature type="compositionally biased region" description="Polar residues" evidence="4">
    <location>
        <begin position="1176"/>
        <end position="1186"/>
    </location>
</feature>
<dbReference type="SUPFAM" id="SSF82171">
    <property type="entry name" value="DPP6 N-terminal domain-like"/>
    <property type="match status" value="1"/>
</dbReference>
<keyword evidence="1 3" id="KW-0479">Metal-binding</keyword>
<feature type="region of interest" description="Disordered" evidence="4">
    <location>
        <begin position="412"/>
        <end position="437"/>
    </location>
</feature>
<sequence length="1882" mass="212297">MAAPVHVLAQISSLEDLNVPLNRSARLKYTCLSVSRKHIALGSNTGGVYIFSRDTLKYLQVIFGDLESTSILQVSLSPTSDNHVAFTTSSGQVVAMEMNIEKRQKPERIRLTADHVGYIITDIQWNTSGNRLYVGDNIGKVSVVHVPITKASVLFNLPSEVIARLDSAVVQVDFMEDKLLVSTMTRCYLFSTIRHQYSQIGKKLREGEFGACFFVEPFSRIPVLYCSRPGSRMWEVDIEGHVLNTHQFKQLLAVPSTPLINYSKVEVSADTAIHQSVNLKKMYRISQYILTWCSTGLYIFDTINVKVILWCSDIKDVEDVSVYGNEIYIFHQNQNITHLHLLKLETCISQLVSRRRSLLAGLVLINFKQNNLEYISKNLPLKTLQNIMESVKKFDDKTLVASLSNLQELMMNSPSISHPDNLSETNDANQSISETSSISSLDAAVNSDLHVTSTDDTKLGRSSKSEIATESLMVLSGEQQDKEVNAKTQIKDKDVESKSQIKDKQLNNQSTDNSISQEGYMQKVSNTPSVSGVIKSSDQMKDVQNVSSDRNANLHSPSSINAVIATDKDDKNPQIMERDLNKLVLENIGDTNQKIQSELDVEKHEYNLDTERKNKPQETSKDITLNTESFDQNYISETSIEHRQEDFHKTIETSVDNRKVTETINENNVVENISADILPSEQKQTTDDSDSTGDKITTIEQTESVLTKSKDEEFKGGREATIEHLVLQQTDIGISKYPSVAKKATDPQPVLQEGDQPTRKNIRRRKVMEIDLTHPQNTGSYKSINENSKSRLRKKEFKTNRSMSIPVIADDSRSQGKLKIKERDTVSLGSIEDITNEEKTFEADNISVKSTEELSSATKEVEIVPPLLKRLSLSGLTSNSDELIQTLGRESSPNDSPSKRSSNSPVGGLSQSPRVSLSAVKDSLAMKIKKGKTLIKIMKDKSSLPKSPNVFDQNLHDVVMETENTSSSVETIVEAKKITAEAAKLADVKKQPTTDISELETMTTRTKAKLNDVEVVLNPRELKKTLEVWITTLNSTLQRLHNELDLKARKENGTLEQTKNIEEIEKTVRVPENMDSGEHQTISEDEGNGSDFETNEENSEEIEIHAGVSEVLDGDNSNIFVDNSESDVDLEENVDISGTLEKLEMWLNKTDTQVDKSRQQAIENSSGNTKDGKIDNQLSSSFDNNDCSGNPKWQSRYNVSDPFNLDSELFTQVCELALLCFQSCIHGNISKYIHPDSNNCDNWKDYKNIDCDNEMGISSVDNEIDISGVDKEIGISGVDNETDINNVDNEQKLGCHSDVNNCDIDNGDKNIRDSNNIKHANSIGSDDDKQFNENPIRSCDNDSIENDKLPNNNCDSNVDSNHIITNVENSTCRHCDISDNCTVSQQNESNTTSSTHDDQSLGEQSKNDTASALCVSDQEHLDKELAQFVECYFCFLSTKDIRKFLINQDGILYKTWLALIHCCQELGKEDPITFYLGKQDINSALDHLRSGILKNKDAFLGHFSSIFATSPYKCCEFGMDIPDYVSSLDILNLCRYHEKPTQQYFIKYIMLRYNNSPEYMRLQTLQSICHHSHVKLEFLYCLMTRIDQVEINNMERPCPGSHLIKWTHQKMINNVLNLIKTEEEIQALTICKKHGYWFGCIKLLEKRKEWKDILILICQLGDKDLLSSLHPYGYCPQDFEEWRFLLNQFKSMTKEKPKPAVPDFKWTLTWENLALLLVDNLGSQTALSMLQDLDLQDGALSNDFYQKCILKAFTQKQQSHVMHNMLEKINTYLWSKKPNHIAPQLHYAVSLEKYSNLSSTASDSSTYQTHFSRLSSTGTNIVPGLEDAECHWGIQSDIQRDCLCCGQRLTCTVSHMEPGVIIYNCGHAFHKFCVFKQECPLC</sequence>
<dbReference type="PROSITE" id="PS50089">
    <property type="entry name" value="ZF_RING_2"/>
    <property type="match status" value="1"/>
</dbReference>
<dbReference type="PANTHER" id="PTHR23287:SF18">
    <property type="entry name" value="BLOC-2 COMPLEX MEMBER HPS5"/>
    <property type="match status" value="1"/>
</dbReference>
<feature type="region of interest" description="Disordered" evidence="4">
    <location>
        <begin position="887"/>
        <end position="915"/>
    </location>
</feature>
<dbReference type="SMART" id="SM00184">
    <property type="entry name" value="RING"/>
    <property type="match status" value="1"/>
</dbReference>
<dbReference type="InterPro" id="IPR056445">
    <property type="entry name" value="TPR_HPS5"/>
</dbReference>
<accession>A0AAN8K7L9</accession>
<feature type="compositionally biased region" description="Low complexity" evidence="4">
    <location>
        <begin position="891"/>
        <end position="905"/>
    </location>
</feature>
<dbReference type="Proteomes" id="UP001347796">
    <property type="component" value="Unassembled WGS sequence"/>
</dbReference>
<feature type="compositionally biased region" description="Polar residues" evidence="4">
    <location>
        <begin position="412"/>
        <end position="430"/>
    </location>
</feature>
<feature type="compositionally biased region" description="Acidic residues" evidence="4">
    <location>
        <begin position="1083"/>
        <end position="1100"/>
    </location>
</feature>
<dbReference type="GO" id="GO:0048066">
    <property type="term" value="P:developmental pigmentation"/>
    <property type="evidence" value="ECO:0007669"/>
    <property type="project" value="TreeGrafter"/>
</dbReference>
<feature type="region of interest" description="Disordered" evidence="4">
    <location>
        <begin position="1313"/>
        <end position="1334"/>
    </location>
</feature>
<evidence type="ECO:0000313" key="7">
    <source>
        <dbReference type="Proteomes" id="UP001347796"/>
    </source>
</evidence>
<dbReference type="Pfam" id="PF23756">
    <property type="entry name" value="Beta-prop_HPS5"/>
    <property type="match status" value="1"/>
</dbReference>
<gene>
    <name evidence="6" type="ORF">SNE40_003261</name>
</gene>
<evidence type="ECO:0000256" key="3">
    <source>
        <dbReference type="PROSITE-ProRule" id="PRU00175"/>
    </source>
</evidence>
<evidence type="ECO:0000313" key="6">
    <source>
        <dbReference type="EMBL" id="KAK6191617.1"/>
    </source>
</evidence>
<feature type="compositionally biased region" description="Basic and acidic residues" evidence="4">
    <location>
        <begin position="479"/>
        <end position="505"/>
    </location>
</feature>
<dbReference type="GO" id="GO:0005737">
    <property type="term" value="C:cytoplasm"/>
    <property type="evidence" value="ECO:0007669"/>
    <property type="project" value="TreeGrafter"/>
</dbReference>
<dbReference type="InterPro" id="IPR001841">
    <property type="entry name" value="Znf_RING"/>
</dbReference>
<evidence type="ECO:0000256" key="4">
    <source>
        <dbReference type="SAM" id="MobiDB-lite"/>
    </source>
</evidence>
<dbReference type="PANTHER" id="PTHR23287">
    <property type="entry name" value="RUBY-EYE2-LIKE PROTEIN"/>
    <property type="match status" value="1"/>
</dbReference>
<keyword evidence="7" id="KW-1185">Reference proteome</keyword>
<feature type="region of interest" description="Disordered" evidence="4">
    <location>
        <begin position="1152"/>
        <end position="1186"/>
    </location>
</feature>
<dbReference type="EMBL" id="JAZGQO010000002">
    <property type="protein sequence ID" value="KAK6191617.1"/>
    <property type="molecule type" value="Genomic_DNA"/>
</dbReference>